<keyword evidence="1" id="KW-0472">Membrane</keyword>
<reference evidence="3" key="1">
    <citation type="submission" date="2024-02" db="UniProtKB">
        <authorList>
            <consortium name="WormBaseParasite"/>
        </authorList>
    </citation>
    <scope>IDENTIFICATION</scope>
</reference>
<proteinExistence type="predicted"/>
<evidence type="ECO:0000313" key="3">
    <source>
        <dbReference type="WBParaSite" id="MBELARI_LOCUS18434"/>
    </source>
</evidence>
<feature type="transmembrane region" description="Helical" evidence="1">
    <location>
        <begin position="27"/>
        <end position="49"/>
    </location>
</feature>
<keyword evidence="1" id="KW-0812">Transmembrane</keyword>
<accession>A0AAF3EY21</accession>
<sequence>MFLVEYARSQWRIAAVEAMNPDGLNSFLILFTLIVMVIAAIIGAVVWCHGNVVRPHKLRQQHEAQVRLSIAGDHVVINT</sequence>
<evidence type="ECO:0000313" key="2">
    <source>
        <dbReference type="Proteomes" id="UP000887575"/>
    </source>
</evidence>
<keyword evidence="2" id="KW-1185">Reference proteome</keyword>
<name>A0AAF3EY21_9BILA</name>
<dbReference type="Proteomes" id="UP000887575">
    <property type="component" value="Unassembled WGS sequence"/>
</dbReference>
<dbReference type="AlphaFoldDB" id="A0AAF3EY21"/>
<keyword evidence="1" id="KW-1133">Transmembrane helix</keyword>
<protein>
    <submittedName>
        <fullName evidence="3">Uncharacterized protein</fullName>
    </submittedName>
</protein>
<evidence type="ECO:0000256" key="1">
    <source>
        <dbReference type="SAM" id="Phobius"/>
    </source>
</evidence>
<dbReference type="WBParaSite" id="MBELARI_LOCUS18434">
    <property type="protein sequence ID" value="MBELARI_LOCUS18434"/>
    <property type="gene ID" value="MBELARI_LOCUS18434"/>
</dbReference>
<organism evidence="2 3">
    <name type="scientific">Mesorhabditis belari</name>
    <dbReference type="NCBI Taxonomy" id="2138241"/>
    <lineage>
        <taxon>Eukaryota</taxon>
        <taxon>Metazoa</taxon>
        <taxon>Ecdysozoa</taxon>
        <taxon>Nematoda</taxon>
        <taxon>Chromadorea</taxon>
        <taxon>Rhabditida</taxon>
        <taxon>Rhabditina</taxon>
        <taxon>Rhabditomorpha</taxon>
        <taxon>Rhabditoidea</taxon>
        <taxon>Rhabditidae</taxon>
        <taxon>Mesorhabditinae</taxon>
        <taxon>Mesorhabditis</taxon>
    </lineage>
</organism>